<protein>
    <recommendedName>
        <fullName evidence="1">DUF7730 domain-containing protein</fullName>
    </recommendedName>
</protein>
<dbReference type="PANTHER" id="PTHR38790">
    <property type="entry name" value="2EXR DOMAIN-CONTAINING PROTEIN-RELATED"/>
    <property type="match status" value="1"/>
</dbReference>
<evidence type="ECO:0000313" key="2">
    <source>
        <dbReference type="EMBL" id="KAK5087317.1"/>
    </source>
</evidence>
<sequence>MAFLNLPLEIRLEIYSHLFGDVVAQVDGGRQDTGKESRAPSILPLPEKQLHQRQRSAQLLRTCKAILAEARPTLYQHTIFRINFQAFAGRLPVQMTGGHPSYALIRHLEWSISCDLLKKYEPMDVMISESDMHHLQSLQLTCQVENWRGSFCGEWCDREKFVRGRQQVIDFAKLLRSKMDSLAKPATLVEDVKYLSRGRVVLRLFRGKRIVKCDVSEQLSETIV</sequence>
<feature type="domain" description="DUF7730" evidence="1">
    <location>
        <begin position="3"/>
        <end position="124"/>
    </location>
</feature>
<reference evidence="2 3" key="1">
    <citation type="submission" date="2023-08" db="EMBL/GenBank/DDBJ databases">
        <title>Black Yeasts Isolated from many extreme environments.</title>
        <authorList>
            <person name="Coleine C."/>
            <person name="Stajich J.E."/>
            <person name="Selbmann L."/>
        </authorList>
    </citation>
    <scope>NUCLEOTIDE SEQUENCE [LARGE SCALE GENOMIC DNA]</scope>
    <source>
        <strain evidence="2 3">CCFEE 5885</strain>
    </source>
</reference>
<dbReference type="Proteomes" id="UP001345013">
    <property type="component" value="Unassembled WGS sequence"/>
</dbReference>
<proteinExistence type="predicted"/>
<keyword evidence="3" id="KW-1185">Reference proteome</keyword>
<evidence type="ECO:0000259" key="1">
    <source>
        <dbReference type="Pfam" id="PF24864"/>
    </source>
</evidence>
<dbReference type="Pfam" id="PF24864">
    <property type="entry name" value="DUF7730"/>
    <property type="match status" value="1"/>
</dbReference>
<evidence type="ECO:0000313" key="3">
    <source>
        <dbReference type="Proteomes" id="UP001345013"/>
    </source>
</evidence>
<dbReference type="InterPro" id="IPR056632">
    <property type="entry name" value="DUF7730"/>
</dbReference>
<organism evidence="2 3">
    <name type="scientific">Lithohypha guttulata</name>
    <dbReference type="NCBI Taxonomy" id="1690604"/>
    <lineage>
        <taxon>Eukaryota</taxon>
        <taxon>Fungi</taxon>
        <taxon>Dikarya</taxon>
        <taxon>Ascomycota</taxon>
        <taxon>Pezizomycotina</taxon>
        <taxon>Eurotiomycetes</taxon>
        <taxon>Chaetothyriomycetidae</taxon>
        <taxon>Chaetothyriales</taxon>
        <taxon>Trichomeriaceae</taxon>
        <taxon>Lithohypha</taxon>
    </lineage>
</organism>
<name>A0ABR0K6N8_9EURO</name>
<comment type="caution">
    <text evidence="2">The sequence shown here is derived from an EMBL/GenBank/DDBJ whole genome shotgun (WGS) entry which is preliminary data.</text>
</comment>
<accession>A0ABR0K6N8</accession>
<dbReference type="EMBL" id="JAVRRG010000093">
    <property type="protein sequence ID" value="KAK5087317.1"/>
    <property type="molecule type" value="Genomic_DNA"/>
</dbReference>
<gene>
    <name evidence="2" type="ORF">LTR24_006844</name>
</gene>